<reference evidence="1" key="1">
    <citation type="submission" date="2022-07" db="EMBL/GenBank/DDBJ databases">
        <title>Draft genome sequence of Zalerion maritima ATCC 34329, a (micro)plastics degrading marine fungus.</title>
        <authorList>
            <person name="Paco A."/>
            <person name="Goncalves M.F.M."/>
            <person name="Rocha-Santos T.A.P."/>
            <person name="Alves A."/>
        </authorList>
    </citation>
    <scope>NUCLEOTIDE SEQUENCE</scope>
    <source>
        <strain evidence="1">ATCC 34329</strain>
    </source>
</reference>
<sequence>MQFLCRAHVHAKKGEQVIVVSEIPPQQNTQCIAQLVMLWVSGSLLMLSTLFDFRSAVESMLGVLKSWDNGALEMNMILGRSSQTHLFAKFQVPGSIETDRARHRGISPRDNREGKMEKRKVRLYQTAGNFSTIPTGPREAKRWRSRACGFTEAASVCLLLVHTQCSRFLADGQRRSLEALTPSSHFLEREGFDIKRGGAETPATFFVSVPAMLCTSLNCFTHSPFRSTCEYDSERYQRVLNAYSISPDVVSKPVMQPKIPCLLVRASLKSLIHSVVCLYLQPAQCNCRKHPRIMILFEVFCGLILDPSLTHAAPYFFLDIFSFLMVSISSLHSGENSIVKQWKNRTI</sequence>
<evidence type="ECO:0000313" key="2">
    <source>
        <dbReference type="Proteomes" id="UP001201980"/>
    </source>
</evidence>
<proteinExistence type="predicted"/>
<comment type="caution">
    <text evidence="1">The sequence shown here is derived from an EMBL/GenBank/DDBJ whole genome shotgun (WGS) entry which is preliminary data.</text>
</comment>
<organism evidence="1 2">
    <name type="scientific">Zalerion maritima</name>
    <dbReference type="NCBI Taxonomy" id="339359"/>
    <lineage>
        <taxon>Eukaryota</taxon>
        <taxon>Fungi</taxon>
        <taxon>Dikarya</taxon>
        <taxon>Ascomycota</taxon>
        <taxon>Pezizomycotina</taxon>
        <taxon>Sordariomycetes</taxon>
        <taxon>Lulworthiomycetidae</taxon>
        <taxon>Lulworthiales</taxon>
        <taxon>Lulworthiaceae</taxon>
        <taxon>Zalerion</taxon>
    </lineage>
</organism>
<gene>
    <name evidence="1" type="ORF">MKZ38_006098</name>
</gene>
<protein>
    <submittedName>
        <fullName evidence="1">Uncharacterized protein</fullName>
    </submittedName>
</protein>
<dbReference type="AlphaFoldDB" id="A0AAD5RVQ5"/>
<dbReference type="Proteomes" id="UP001201980">
    <property type="component" value="Unassembled WGS sequence"/>
</dbReference>
<keyword evidence="2" id="KW-1185">Reference proteome</keyword>
<dbReference type="EMBL" id="JAKWBI020000036">
    <property type="protein sequence ID" value="KAJ2905192.1"/>
    <property type="molecule type" value="Genomic_DNA"/>
</dbReference>
<evidence type="ECO:0000313" key="1">
    <source>
        <dbReference type="EMBL" id="KAJ2905192.1"/>
    </source>
</evidence>
<accession>A0AAD5RVQ5</accession>
<name>A0AAD5RVQ5_9PEZI</name>